<evidence type="ECO:0000313" key="2">
    <source>
        <dbReference type="EMBL" id="PIR03430.1"/>
    </source>
</evidence>
<evidence type="ECO:0000256" key="1">
    <source>
        <dbReference type="SAM" id="MobiDB-lite"/>
    </source>
</evidence>
<evidence type="ECO:0000313" key="3">
    <source>
        <dbReference type="Proteomes" id="UP000229782"/>
    </source>
</evidence>
<feature type="compositionally biased region" description="Polar residues" evidence="1">
    <location>
        <begin position="87"/>
        <end position="99"/>
    </location>
</feature>
<name>A0A2H0N3G2_9BACT</name>
<reference evidence="2 3" key="1">
    <citation type="submission" date="2017-09" db="EMBL/GenBank/DDBJ databases">
        <title>Depth-based differentiation of microbial function through sediment-hosted aquifers and enrichment of novel symbionts in the deep terrestrial subsurface.</title>
        <authorList>
            <person name="Probst A.J."/>
            <person name="Ladd B."/>
            <person name="Jarett J.K."/>
            <person name="Geller-Mcgrath D.E."/>
            <person name="Sieber C.M."/>
            <person name="Emerson J.B."/>
            <person name="Anantharaman K."/>
            <person name="Thomas B.C."/>
            <person name="Malmstrom R."/>
            <person name="Stieglmeier M."/>
            <person name="Klingl A."/>
            <person name="Woyke T."/>
            <person name="Ryan C.M."/>
            <person name="Banfield J.F."/>
        </authorList>
    </citation>
    <scope>NUCLEOTIDE SEQUENCE [LARGE SCALE GENOMIC DNA]</scope>
    <source>
        <strain evidence="2">CG11_big_fil_rev_8_21_14_0_20_43_7</strain>
    </source>
</reference>
<sequence>MTSTEPMILVKKADGTTARVPLSSLRKQTTDDRRQTTDSTKAVKSDIPKTTEIAEQLTNNNELVVNKEHGVPVQEISPITNLQSSVLQSASPTKETSPQELKAVKTVPNKNTRPKKQPLPVPATPHELSTASPVDDFFVDFAKSHIWTQTDHISPLAEQTPIMPTADGTGMATIPAHRFEDVQHVVNALPFDTPRELDSRFHALIQSRIKDIRSDTQVQDYAMRPLEHGGLALSAEQAQTLINTIHTVLSVKKTEGIPHTQKTMLHTRRPLPGGIPTERMTRPNHPVFPFSAQSSARSQTVSFRDIHPPTKQDLALGPVDEIATMTLLDFRRLATEPQQAVDILKEKIDTLRKESYLEYLRAQDAWQRSPLYLTYLAHLEQSLNEGRSLKDMLDGDMTAEDISVMASFSEWLRY</sequence>
<gene>
    <name evidence="2" type="ORF">COV60_00355</name>
</gene>
<feature type="region of interest" description="Disordered" evidence="1">
    <location>
        <begin position="87"/>
        <end position="128"/>
    </location>
</feature>
<organism evidence="2 3">
    <name type="scientific">Candidatus Magasanikbacteria bacterium CG11_big_fil_rev_8_21_14_0_20_43_7</name>
    <dbReference type="NCBI Taxonomy" id="1974654"/>
    <lineage>
        <taxon>Bacteria</taxon>
        <taxon>Candidatus Magasanikiibacteriota</taxon>
    </lineage>
</organism>
<dbReference type="AlphaFoldDB" id="A0A2H0N3G2"/>
<dbReference type="Proteomes" id="UP000229782">
    <property type="component" value="Unassembled WGS sequence"/>
</dbReference>
<accession>A0A2H0N3G2</accession>
<comment type="caution">
    <text evidence="2">The sequence shown here is derived from an EMBL/GenBank/DDBJ whole genome shotgun (WGS) entry which is preliminary data.</text>
</comment>
<feature type="compositionally biased region" description="Basic and acidic residues" evidence="1">
    <location>
        <begin position="28"/>
        <end position="48"/>
    </location>
</feature>
<feature type="region of interest" description="Disordered" evidence="1">
    <location>
        <begin position="1"/>
        <end position="48"/>
    </location>
</feature>
<dbReference type="EMBL" id="PCWM01000008">
    <property type="protein sequence ID" value="PIR03430.1"/>
    <property type="molecule type" value="Genomic_DNA"/>
</dbReference>
<protein>
    <submittedName>
        <fullName evidence="2">Uncharacterized protein</fullName>
    </submittedName>
</protein>
<proteinExistence type="predicted"/>